<dbReference type="InterPro" id="IPR023346">
    <property type="entry name" value="Lysozyme-like_dom_sf"/>
</dbReference>
<proteinExistence type="predicted"/>
<name>A0AAD8YE10_9STRA</name>
<keyword evidence="4" id="KW-0326">Glycosidase</keyword>
<feature type="domain" description="Glycoside hydrolase family 19 catalytic" evidence="3">
    <location>
        <begin position="44"/>
        <end position="136"/>
    </location>
</feature>
<evidence type="ECO:0000256" key="2">
    <source>
        <dbReference type="ARBA" id="ARBA00023157"/>
    </source>
</evidence>
<keyword evidence="1" id="KW-0611">Plant defense</keyword>
<evidence type="ECO:0000259" key="3">
    <source>
        <dbReference type="Pfam" id="PF00182"/>
    </source>
</evidence>
<dbReference type="InterPro" id="IPR000726">
    <property type="entry name" value="Glyco_hydro_19_cat"/>
</dbReference>
<dbReference type="Gene3D" id="3.30.20.10">
    <property type="entry name" value="Endochitinase, domain 2"/>
    <property type="match status" value="1"/>
</dbReference>
<dbReference type="PANTHER" id="PTHR22595">
    <property type="entry name" value="CHITINASE-RELATED"/>
    <property type="match status" value="1"/>
</dbReference>
<dbReference type="GO" id="GO:0006952">
    <property type="term" value="P:defense response"/>
    <property type="evidence" value="ECO:0007669"/>
    <property type="project" value="UniProtKB-KW"/>
</dbReference>
<reference evidence="4" key="1">
    <citation type="submission" date="2023-06" db="EMBL/GenBank/DDBJ databases">
        <title>Survivors Of The Sea: Transcriptome response of Skeletonema marinoi to long-term dormancy.</title>
        <authorList>
            <person name="Pinder M.I.M."/>
            <person name="Kourtchenko O."/>
            <person name="Robertson E.K."/>
            <person name="Larsson T."/>
            <person name="Maumus F."/>
            <person name="Osuna-Cruz C.M."/>
            <person name="Vancaester E."/>
            <person name="Stenow R."/>
            <person name="Vandepoele K."/>
            <person name="Ploug H."/>
            <person name="Bruchert V."/>
            <person name="Godhe A."/>
            <person name="Topel M."/>
        </authorList>
    </citation>
    <scope>NUCLEOTIDE SEQUENCE</scope>
    <source>
        <strain evidence="4">R05AC</strain>
    </source>
</reference>
<dbReference type="GO" id="GO:0016998">
    <property type="term" value="P:cell wall macromolecule catabolic process"/>
    <property type="evidence" value="ECO:0007669"/>
    <property type="project" value="InterPro"/>
</dbReference>
<dbReference type="Pfam" id="PF00182">
    <property type="entry name" value="Glyco_hydro_19"/>
    <property type="match status" value="1"/>
</dbReference>
<dbReference type="SUPFAM" id="SSF53955">
    <property type="entry name" value="Lysozyme-like"/>
    <property type="match status" value="1"/>
</dbReference>
<dbReference type="GO" id="GO:0008843">
    <property type="term" value="F:endochitinase activity"/>
    <property type="evidence" value="ECO:0007669"/>
    <property type="project" value="UniProtKB-EC"/>
</dbReference>
<dbReference type="PANTHER" id="PTHR22595:SF79">
    <property type="entry name" value="CHITINASE 12"/>
    <property type="match status" value="1"/>
</dbReference>
<evidence type="ECO:0000313" key="4">
    <source>
        <dbReference type="EMBL" id="KAK1743854.1"/>
    </source>
</evidence>
<sequence length="229" mass="25265">MKQRHELAAFFGHVLTASRSVSQCQEFITDENGKVYCKPDAYLGGNYTDPYCSISEGQDGCNCGPAPESSFFPGYIESDKLFYGRGPLHLSWSYNYLQIAEVLGVNLCSRPDLVALEGEKGWASAFWIWTSVTSSAGRTAAISVAEGSYGGTLHAINSELDCQTGIYSEDYFREVTTQLDDYCKAASTLSLDKLLEIDSCENLKRSFDTCKSSGTCPACRIYESRMQLQ</sequence>
<evidence type="ECO:0000256" key="1">
    <source>
        <dbReference type="ARBA" id="ARBA00022821"/>
    </source>
</evidence>
<dbReference type="GO" id="GO:0006032">
    <property type="term" value="P:chitin catabolic process"/>
    <property type="evidence" value="ECO:0007669"/>
    <property type="project" value="InterPro"/>
</dbReference>
<dbReference type="CDD" id="cd00325">
    <property type="entry name" value="chitinase_GH19"/>
    <property type="match status" value="1"/>
</dbReference>
<dbReference type="EMBL" id="JATAAI010000008">
    <property type="protein sequence ID" value="KAK1743854.1"/>
    <property type="molecule type" value="Genomic_DNA"/>
</dbReference>
<dbReference type="EC" id="3.2.1.14" evidence="4"/>
<evidence type="ECO:0000313" key="5">
    <source>
        <dbReference type="Proteomes" id="UP001224775"/>
    </source>
</evidence>
<organism evidence="4 5">
    <name type="scientific">Skeletonema marinoi</name>
    <dbReference type="NCBI Taxonomy" id="267567"/>
    <lineage>
        <taxon>Eukaryota</taxon>
        <taxon>Sar</taxon>
        <taxon>Stramenopiles</taxon>
        <taxon>Ochrophyta</taxon>
        <taxon>Bacillariophyta</taxon>
        <taxon>Coscinodiscophyceae</taxon>
        <taxon>Thalassiosirophycidae</taxon>
        <taxon>Thalassiosirales</taxon>
        <taxon>Skeletonemataceae</taxon>
        <taxon>Skeletonema</taxon>
        <taxon>Skeletonema marinoi-dohrnii complex</taxon>
    </lineage>
</organism>
<dbReference type="Gene3D" id="1.10.530.10">
    <property type="match status" value="1"/>
</dbReference>
<accession>A0AAD8YE10</accession>
<keyword evidence="5" id="KW-1185">Reference proteome</keyword>
<protein>
    <submittedName>
        <fullName evidence="4">Chitinase</fullName>
        <ecNumber evidence="4">3.2.1.14</ecNumber>
    </submittedName>
</protein>
<gene>
    <name evidence="4" type="ORF">QTG54_005451</name>
</gene>
<comment type="caution">
    <text evidence="4">The sequence shown here is derived from an EMBL/GenBank/DDBJ whole genome shotgun (WGS) entry which is preliminary data.</text>
</comment>
<keyword evidence="4" id="KW-0378">Hydrolase</keyword>
<keyword evidence="2" id="KW-1015">Disulfide bond</keyword>
<dbReference type="Proteomes" id="UP001224775">
    <property type="component" value="Unassembled WGS sequence"/>
</dbReference>
<dbReference type="AlphaFoldDB" id="A0AAD8YE10"/>